<evidence type="ECO:0000313" key="8">
    <source>
        <dbReference type="EMBL" id="SJZ94646.1"/>
    </source>
</evidence>
<dbReference type="EMBL" id="FUXE01000020">
    <property type="protein sequence ID" value="SJZ94646.1"/>
    <property type="molecule type" value="Genomic_DNA"/>
</dbReference>
<dbReference type="InterPro" id="IPR000169">
    <property type="entry name" value="Pept_cys_AS"/>
</dbReference>
<evidence type="ECO:0000256" key="5">
    <source>
        <dbReference type="PIRSR" id="PIRSR005700-1"/>
    </source>
</evidence>
<dbReference type="PROSITE" id="PS00139">
    <property type="entry name" value="THIOL_PROTEASE_CYS"/>
    <property type="match status" value="1"/>
</dbReference>
<dbReference type="PANTHER" id="PTHR10363:SF2">
    <property type="entry name" value="BLEOMYCIN HYDROLASE"/>
    <property type="match status" value="1"/>
</dbReference>
<feature type="chain" id="PRO_5012074935" description="Aminopeptidase" evidence="6">
    <location>
        <begin position="22"/>
        <end position="398"/>
    </location>
</feature>
<dbReference type="PIRSF" id="PIRSF005700">
    <property type="entry name" value="PepC"/>
    <property type="match status" value="1"/>
</dbReference>
<reference evidence="9" key="1">
    <citation type="submission" date="2017-02" db="EMBL/GenBank/DDBJ databases">
        <authorList>
            <person name="Varghese N."/>
            <person name="Submissions S."/>
        </authorList>
    </citation>
    <scope>NUCLEOTIDE SEQUENCE [LARGE SCALE GENOMIC DNA]</scope>
    <source>
        <strain evidence="9">ATCC 51356</strain>
    </source>
</reference>
<keyword evidence="6" id="KW-0732">Signal</keyword>
<dbReference type="STRING" id="29524.SAMN02745171_01574"/>
<sequence>MQKKYSIFFLAGLLTFGAVKAQEKKMETNTFSVVKELPITTIKDQGNSGTCWSYSTQGFLEAELMRLGKPEYDLSDMFVVSHSYRDKAEKYVRLHGKLNFAQGGSFYDVIYVLKHYGAVPEEVMEGLNYGTKRNAHNEMEQGAKGFLDAIVKNPNKELTPVWKKAFNAIIDSYLGELPTSFNYKGKSYTPASFAKMLGLNADDYVSLTSYTHHPFYSKFALEIEDNWRWSESYNLPVDELVKVMYNAIDKGYPIAWGADVSEDGFNRDGIGVLADVEAINTAGSDQARWIGLSHAARRQEILRLINTPDCPEIEPTQEYRQKCYDNYTLTDDHGMVIYGIAKNQNGRPFFMVKNSWGEAGAYKGIWYVSEKYVAGRTMNIVLHKDALPKEIAKKLGIR</sequence>
<keyword evidence="9" id="KW-1185">Reference proteome</keyword>
<dbReference type="SUPFAM" id="SSF54001">
    <property type="entry name" value="Cysteine proteinases"/>
    <property type="match status" value="1"/>
</dbReference>
<dbReference type="InterPro" id="IPR000668">
    <property type="entry name" value="Peptidase_C1A_C"/>
</dbReference>
<feature type="active site" evidence="5">
    <location>
        <position position="354"/>
    </location>
</feature>
<name>A0A1T4PTL9_9PORP</name>
<dbReference type="GO" id="GO:0006508">
    <property type="term" value="P:proteolysis"/>
    <property type="evidence" value="ECO:0007669"/>
    <property type="project" value="UniProtKB-KW"/>
</dbReference>
<gene>
    <name evidence="8" type="ORF">SAMN02745171_01574</name>
</gene>
<dbReference type="AlphaFoldDB" id="A0A1T4PTL9"/>
<evidence type="ECO:0000259" key="7">
    <source>
        <dbReference type="Pfam" id="PF00112"/>
    </source>
</evidence>
<dbReference type="Gene3D" id="3.90.70.10">
    <property type="entry name" value="Cysteine proteinases"/>
    <property type="match status" value="1"/>
</dbReference>
<feature type="signal peptide" evidence="6">
    <location>
        <begin position="1"/>
        <end position="21"/>
    </location>
</feature>
<dbReference type="OrthoDB" id="9814054at2"/>
<dbReference type="PANTHER" id="PTHR10363">
    <property type="entry name" value="BLEOMYCIN HYDROLASE"/>
    <property type="match status" value="1"/>
</dbReference>
<dbReference type="RefSeq" id="WP_078737467.1">
    <property type="nucleotide sequence ID" value="NZ_FUXE01000020.1"/>
</dbReference>
<dbReference type="GO" id="GO:0043418">
    <property type="term" value="P:homocysteine catabolic process"/>
    <property type="evidence" value="ECO:0007669"/>
    <property type="project" value="TreeGrafter"/>
</dbReference>
<dbReference type="GO" id="GO:0009636">
    <property type="term" value="P:response to toxic substance"/>
    <property type="evidence" value="ECO:0007669"/>
    <property type="project" value="TreeGrafter"/>
</dbReference>
<protein>
    <recommendedName>
        <fullName evidence="4">Aminopeptidase</fullName>
    </recommendedName>
</protein>
<evidence type="ECO:0000313" key="9">
    <source>
        <dbReference type="Proteomes" id="UP000190121"/>
    </source>
</evidence>
<keyword evidence="2 4" id="KW-0378">Hydrolase</keyword>
<keyword evidence="3 4" id="KW-0788">Thiol protease</keyword>
<dbReference type="GO" id="GO:0070005">
    <property type="term" value="F:cysteine-type aminopeptidase activity"/>
    <property type="evidence" value="ECO:0007669"/>
    <property type="project" value="InterPro"/>
</dbReference>
<comment type="similarity">
    <text evidence="4">Belongs to the peptidase C1 family.</text>
</comment>
<evidence type="ECO:0000256" key="4">
    <source>
        <dbReference type="PIRNR" id="PIRNR005700"/>
    </source>
</evidence>
<dbReference type="Pfam" id="PF03051">
    <property type="entry name" value="Peptidase_C1_2"/>
    <property type="match status" value="2"/>
</dbReference>
<dbReference type="InterPro" id="IPR038765">
    <property type="entry name" value="Papain-like_cys_pep_sf"/>
</dbReference>
<evidence type="ECO:0000256" key="6">
    <source>
        <dbReference type="SAM" id="SignalP"/>
    </source>
</evidence>
<keyword evidence="4 8" id="KW-0031">Aminopeptidase</keyword>
<keyword evidence="1 4" id="KW-0645">Protease</keyword>
<evidence type="ECO:0000256" key="3">
    <source>
        <dbReference type="ARBA" id="ARBA00022807"/>
    </source>
</evidence>
<feature type="active site" evidence="5">
    <location>
        <position position="333"/>
    </location>
</feature>
<feature type="domain" description="Peptidase C1A papain C-terminal" evidence="7">
    <location>
        <begin position="37"/>
        <end position="83"/>
    </location>
</feature>
<evidence type="ECO:0000256" key="1">
    <source>
        <dbReference type="ARBA" id="ARBA00022670"/>
    </source>
</evidence>
<organism evidence="8 9">
    <name type="scientific">Porphyromonas circumdentaria</name>
    <dbReference type="NCBI Taxonomy" id="29524"/>
    <lineage>
        <taxon>Bacteria</taxon>
        <taxon>Pseudomonadati</taxon>
        <taxon>Bacteroidota</taxon>
        <taxon>Bacteroidia</taxon>
        <taxon>Bacteroidales</taxon>
        <taxon>Porphyromonadaceae</taxon>
        <taxon>Porphyromonas</taxon>
    </lineage>
</organism>
<dbReference type="InterPro" id="IPR004134">
    <property type="entry name" value="Peptidase_C1B"/>
</dbReference>
<accession>A0A1T4PTL9</accession>
<feature type="active site" evidence="5">
    <location>
        <position position="51"/>
    </location>
</feature>
<dbReference type="Proteomes" id="UP000190121">
    <property type="component" value="Unassembled WGS sequence"/>
</dbReference>
<dbReference type="GO" id="GO:0005737">
    <property type="term" value="C:cytoplasm"/>
    <property type="evidence" value="ECO:0007669"/>
    <property type="project" value="TreeGrafter"/>
</dbReference>
<dbReference type="Pfam" id="PF00112">
    <property type="entry name" value="Peptidase_C1"/>
    <property type="match status" value="1"/>
</dbReference>
<proteinExistence type="inferred from homology"/>
<evidence type="ECO:0000256" key="2">
    <source>
        <dbReference type="ARBA" id="ARBA00022801"/>
    </source>
</evidence>